<reference evidence="4 5" key="2">
    <citation type="journal article" date="2011" name="Mol. Biol. Evol.">
        <title>Unity in variety--the pan-genome of the Chlamydiae.</title>
        <authorList>
            <person name="Collingro A."/>
            <person name="Tischler P."/>
            <person name="Weinmaier T."/>
            <person name="Penz T."/>
            <person name="Heinz E."/>
            <person name="Brunham R.C."/>
            <person name="Read T.D."/>
            <person name="Bavoil P.M."/>
            <person name="Sachse K."/>
            <person name="Kahane S."/>
            <person name="Friedman M.G."/>
            <person name="Rattei T."/>
            <person name="Myers G.S."/>
            <person name="Horn M."/>
        </authorList>
    </citation>
    <scope>NUCLEOTIDE SEQUENCE [LARGE SCALE GENOMIC DNA]</scope>
    <source>
        <strain evidence="5">ATCC VR-1471 / Z</strain>
    </source>
</reference>
<dbReference type="STRING" id="331113.SNE_A02210"/>
<dbReference type="Proteomes" id="UP000000496">
    <property type="component" value="Chromosome gsn.131"/>
</dbReference>
<dbReference type="Gene3D" id="3.90.550.10">
    <property type="entry name" value="Spore Coat Polysaccharide Biosynthesis Protein SpsA, Chain A"/>
    <property type="match status" value="1"/>
</dbReference>
<dbReference type="KEGG" id="sng:SNE_A02210"/>
<dbReference type="OrthoDB" id="9806910at2"/>
<dbReference type="Pfam" id="PF01704">
    <property type="entry name" value="UDPGP"/>
    <property type="match status" value="1"/>
</dbReference>
<keyword evidence="3 4" id="KW-0548">Nucleotidyltransferase</keyword>
<dbReference type="GO" id="GO:0003977">
    <property type="term" value="F:UDP-N-acetylglucosamine diphosphorylase activity"/>
    <property type="evidence" value="ECO:0007669"/>
    <property type="project" value="UniProtKB-EC"/>
</dbReference>
<dbReference type="EMBL" id="FR872582">
    <property type="protein sequence ID" value="CCB88098.1"/>
    <property type="molecule type" value="Genomic_DNA"/>
</dbReference>
<evidence type="ECO:0000256" key="3">
    <source>
        <dbReference type="ARBA" id="ARBA00022695"/>
    </source>
</evidence>
<dbReference type="PANTHER" id="PTHR11952">
    <property type="entry name" value="UDP- GLUCOSE PYROPHOSPHORYLASE"/>
    <property type="match status" value="1"/>
</dbReference>
<dbReference type="AlphaFoldDB" id="F8L5V6"/>
<dbReference type="InterPro" id="IPR029044">
    <property type="entry name" value="Nucleotide-diphossugar_trans"/>
</dbReference>
<reference key="1">
    <citation type="journal article" date="2011" name="Mol. Biol. Evol.">
        <title>Unity in variety -- the pan-genome of the Chlamydiae.</title>
        <authorList>
            <person name="Collingro A."/>
            <person name="Tischler P."/>
            <person name="Weinmaier T."/>
            <person name="Penz T."/>
            <person name="Heinz E."/>
            <person name="Brunham R.C."/>
            <person name="Read T.D."/>
            <person name="Bavoil P.M."/>
            <person name="Sachse K."/>
            <person name="Kahane S."/>
            <person name="Friedman M.G."/>
            <person name="Rattei T."/>
            <person name="Myers G.S.A."/>
            <person name="Horn M."/>
        </authorList>
    </citation>
    <scope>NUCLEOTIDE SEQUENCE</scope>
    <source>
        <strain>Z</strain>
    </source>
</reference>
<dbReference type="InterPro" id="IPR002618">
    <property type="entry name" value="UDPGP_fam"/>
</dbReference>
<dbReference type="eggNOG" id="COG4284">
    <property type="taxonomic scope" value="Bacteria"/>
</dbReference>
<keyword evidence="2 4" id="KW-0808">Transferase</keyword>
<dbReference type="PANTHER" id="PTHR11952:SF2">
    <property type="entry name" value="LD24639P"/>
    <property type="match status" value="1"/>
</dbReference>
<organism evidence="4 5">
    <name type="scientific">Simkania negevensis (strain ATCC VR-1471 / DSM 27360 / Z)</name>
    <dbReference type="NCBI Taxonomy" id="331113"/>
    <lineage>
        <taxon>Bacteria</taxon>
        <taxon>Pseudomonadati</taxon>
        <taxon>Chlamydiota</taxon>
        <taxon>Chlamydiia</taxon>
        <taxon>Parachlamydiales</taxon>
        <taxon>Simkaniaceae</taxon>
        <taxon>Simkania</taxon>
    </lineage>
</organism>
<dbReference type="HOGENOM" id="CLU_025603_1_1_0"/>
<accession>F8L5V6</accession>
<name>F8L5V6_SIMNZ</name>
<dbReference type="InterPro" id="IPR039741">
    <property type="entry name" value="UDP-sugar_pyrophosphorylase"/>
</dbReference>
<sequence>MNKHPLAEVKQILQQSPAVNPHDFSPVSNDRVVHELSPSHHFEKMGVLILAGGQGTRLGFEGPKGCFELPLDEKKSLFQIHFERIRAKGPNLSVAIMTSPLNHEATLAYLQANDYFGLSSSQVDLYQQELIPMCDDHGYLFYEAPDKIAEAPAGNGKALFYLYQSPIWEKWRQKGVEYIQVVPVDNPLAEPFDGELLACHVENHLDLALKCIERVDPEEKLGVIVEKQGKLMIREYSEVSDAVRMGRSGEQLTYYLGNSGLFSCSMDYIERLVDGAFEMPWHLAHKKGKRLISTPDGWQAEEAWIWKFETFIFDIFPYADSYRVIVGDRKNCFAPLKNLSGPDSPEVVAEALKHVSLR</sequence>
<evidence type="ECO:0000313" key="4">
    <source>
        <dbReference type="EMBL" id="CCB88098.1"/>
    </source>
</evidence>
<keyword evidence="5" id="KW-1185">Reference proteome</keyword>
<proteinExistence type="inferred from homology"/>
<evidence type="ECO:0000256" key="1">
    <source>
        <dbReference type="ARBA" id="ARBA00010401"/>
    </source>
</evidence>
<evidence type="ECO:0000313" key="5">
    <source>
        <dbReference type="Proteomes" id="UP000000496"/>
    </source>
</evidence>
<dbReference type="SUPFAM" id="SSF53448">
    <property type="entry name" value="Nucleotide-diphospho-sugar transferases"/>
    <property type="match status" value="1"/>
</dbReference>
<protein>
    <submittedName>
        <fullName evidence="4">Putative UDP-N-acetylglucosamine pyrophosphorylase</fullName>
        <ecNumber evidence="4">2.7.7.23</ecNumber>
    </submittedName>
</protein>
<evidence type="ECO:0000256" key="2">
    <source>
        <dbReference type="ARBA" id="ARBA00022679"/>
    </source>
</evidence>
<comment type="similarity">
    <text evidence="1">Belongs to the UDPGP type 1 family.</text>
</comment>
<dbReference type="RefSeq" id="WP_013942565.1">
    <property type="nucleotide sequence ID" value="NC_015713.1"/>
</dbReference>
<dbReference type="EC" id="2.7.7.23" evidence="4"/>
<gene>
    <name evidence="4" type="ordered locus">SNE_A02210</name>
</gene>